<keyword evidence="4" id="KW-1185">Reference proteome</keyword>
<evidence type="ECO:0000259" key="2">
    <source>
        <dbReference type="Pfam" id="PF09084"/>
    </source>
</evidence>
<feature type="chain" id="PRO_5045329035" evidence="1">
    <location>
        <begin position="25"/>
        <end position="346"/>
    </location>
</feature>
<name>A0ABS9RZ80_9GAMM</name>
<proteinExistence type="predicted"/>
<dbReference type="Gene3D" id="3.40.190.10">
    <property type="entry name" value="Periplasmic binding protein-like II"/>
    <property type="match status" value="2"/>
</dbReference>
<evidence type="ECO:0000313" key="3">
    <source>
        <dbReference type="EMBL" id="MCH4565124.1"/>
    </source>
</evidence>
<dbReference type="InterPro" id="IPR015168">
    <property type="entry name" value="SsuA/THI5"/>
</dbReference>
<protein>
    <submittedName>
        <fullName evidence="3">ABC transporter substrate-binding protein</fullName>
    </submittedName>
</protein>
<evidence type="ECO:0000313" key="4">
    <source>
        <dbReference type="Proteomes" id="UP001202117"/>
    </source>
</evidence>
<feature type="domain" description="SsuA/THI5-like" evidence="2">
    <location>
        <begin position="42"/>
        <end position="241"/>
    </location>
</feature>
<evidence type="ECO:0000256" key="1">
    <source>
        <dbReference type="SAM" id="SignalP"/>
    </source>
</evidence>
<keyword evidence="1" id="KW-0732">Signal</keyword>
<accession>A0ABS9RZ80</accession>
<dbReference type="EMBL" id="JAKVPY010000029">
    <property type="protein sequence ID" value="MCH4565124.1"/>
    <property type="molecule type" value="Genomic_DNA"/>
</dbReference>
<dbReference type="RefSeq" id="WP_240569648.1">
    <property type="nucleotide sequence ID" value="NZ_JAKVPY010000029.1"/>
</dbReference>
<dbReference type="SUPFAM" id="SSF53850">
    <property type="entry name" value="Periplasmic binding protein-like II"/>
    <property type="match status" value="1"/>
</dbReference>
<sequence>MIRKPLILTAALCSTIAVSSTVTAQEVTEIDLIMPTPRSNLFYPLVVGEALGYFKDEGVKVNLLPSATTVPYVSFLSNGNADIAMLDGPQTYQAVDAGTTLKVIYEAQQTAPEGVVTSDNLDVNGIEDLVGTTVGLVTDRDRATLAMTLNHVGHSLDDVDMVVLGDGGPTLANALKKEQVTAIAGALPDWIALQANGLTLLDITPKEMAETPANSFVVLEDKIEEMGDLYEGFLRAWSKGAYVTSVDEEVIASMMAEAVPEEWQNPEFGQNYLDGAMPLNYPVTERFGELRPDSWEKVQAEMIRVDELSENHDVSSFLEPRFITAANDFDKGKVENDVAEWRKNNM</sequence>
<dbReference type="InterPro" id="IPR027939">
    <property type="entry name" value="NMT1/THI5"/>
</dbReference>
<dbReference type="PANTHER" id="PTHR31528:SF3">
    <property type="entry name" value="THIAMINE BIOSYNTHESIS PROTEIN HI_0357-RELATED"/>
    <property type="match status" value="1"/>
</dbReference>
<comment type="caution">
    <text evidence="3">The sequence shown here is derived from an EMBL/GenBank/DDBJ whole genome shotgun (WGS) entry which is preliminary data.</text>
</comment>
<gene>
    <name evidence="3" type="ORF">MKP05_18665</name>
</gene>
<feature type="signal peptide" evidence="1">
    <location>
        <begin position="1"/>
        <end position="24"/>
    </location>
</feature>
<dbReference type="PANTHER" id="PTHR31528">
    <property type="entry name" value="4-AMINO-5-HYDROXYMETHYL-2-METHYLPYRIMIDINE PHOSPHATE SYNTHASE THI11-RELATED"/>
    <property type="match status" value="1"/>
</dbReference>
<dbReference type="Proteomes" id="UP001202117">
    <property type="component" value="Unassembled WGS sequence"/>
</dbReference>
<organism evidence="3 4">
    <name type="scientific">Halomonas flagellata</name>
    <dbReference type="NCBI Taxonomy" id="2920385"/>
    <lineage>
        <taxon>Bacteria</taxon>
        <taxon>Pseudomonadati</taxon>
        <taxon>Pseudomonadota</taxon>
        <taxon>Gammaproteobacteria</taxon>
        <taxon>Oceanospirillales</taxon>
        <taxon>Halomonadaceae</taxon>
        <taxon>Halomonas</taxon>
    </lineage>
</organism>
<dbReference type="Pfam" id="PF09084">
    <property type="entry name" value="NMT1"/>
    <property type="match status" value="1"/>
</dbReference>
<reference evidence="3 4" key="1">
    <citation type="submission" date="2022-02" db="EMBL/GenBank/DDBJ databases">
        <title>Halomonas fukangensis sp. nov., a halophilic bacterium isolated from a bulk soil of Kalidium foliatum at Fukang.</title>
        <authorList>
            <person name="Huang Y."/>
        </authorList>
    </citation>
    <scope>NUCLEOTIDE SEQUENCE [LARGE SCALE GENOMIC DNA]</scope>
    <source>
        <strain evidence="3 4">EGI 63088</strain>
    </source>
</reference>